<evidence type="ECO:0000313" key="2">
    <source>
        <dbReference type="Proteomes" id="UP000235145"/>
    </source>
</evidence>
<reference evidence="1 2" key="1">
    <citation type="journal article" date="2017" name="Nat. Commun.">
        <title>Genome assembly with in vitro proximity ligation data and whole-genome triplication in lettuce.</title>
        <authorList>
            <person name="Reyes-Chin-Wo S."/>
            <person name="Wang Z."/>
            <person name="Yang X."/>
            <person name="Kozik A."/>
            <person name="Arikit S."/>
            <person name="Song C."/>
            <person name="Xia L."/>
            <person name="Froenicke L."/>
            <person name="Lavelle D.O."/>
            <person name="Truco M.J."/>
            <person name="Xia R."/>
            <person name="Zhu S."/>
            <person name="Xu C."/>
            <person name="Xu H."/>
            <person name="Xu X."/>
            <person name="Cox K."/>
            <person name="Korf I."/>
            <person name="Meyers B.C."/>
            <person name="Michelmore R.W."/>
        </authorList>
    </citation>
    <scope>NUCLEOTIDE SEQUENCE [LARGE SCALE GENOMIC DNA]</scope>
    <source>
        <strain evidence="2">cv. Salinas</strain>
        <tissue evidence="1">Seedlings</tissue>
    </source>
</reference>
<dbReference type="AlphaFoldDB" id="A0A9R1V6D1"/>
<evidence type="ECO:0000313" key="1">
    <source>
        <dbReference type="EMBL" id="KAJ0199046.1"/>
    </source>
</evidence>
<comment type="caution">
    <text evidence="1">The sequence shown here is derived from an EMBL/GenBank/DDBJ whole genome shotgun (WGS) entry which is preliminary data.</text>
</comment>
<name>A0A9R1V6D1_LACSA</name>
<evidence type="ECO:0008006" key="3">
    <source>
        <dbReference type="Google" id="ProtNLM"/>
    </source>
</evidence>
<organism evidence="1 2">
    <name type="scientific">Lactuca sativa</name>
    <name type="common">Garden lettuce</name>
    <dbReference type="NCBI Taxonomy" id="4236"/>
    <lineage>
        <taxon>Eukaryota</taxon>
        <taxon>Viridiplantae</taxon>
        <taxon>Streptophyta</taxon>
        <taxon>Embryophyta</taxon>
        <taxon>Tracheophyta</taxon>
        <taxon>Spermatophyta</taxon>
        <taxon>Magnoliopsida</taxon>
        <taxon>eudicotyledons</taxon>
        <taxon>Gunneridae</taxon>
        <taxon>Pentapetalae</taxon>
        <taxon>asterids</taxon>
        <taxon>campanulids</taxon>
        <taxon>Asterales</taxon>
        <taxon>Asteraceae</taxon>
        <taxon>Cichorioideae</taxon>
        <taxon>Cichorieae</taxon>
        <taxon>Lactucinae</taxon>
        <taxon>Lactuca</taxon>
    </lineage>
</organism>
<keyword evidence="2" id="KW-1185">Reference proteome</keyword>
<sequence length="152" mass="17259">MIRYPTEHNILLGRSAISLLHFVPSTIHGIVKFSTRQGSSTILATNTRAKHCHQIIPAPELVRALKKSKEGCSTKQHQINMEYTEQLVRIGAHLSDATMMRLVAHMKQYSTVFYWKPIDLIGVDRQVIEHNLNIMPGSNPFKQNKMGQAEEL</sequence>
<protein>
    <recommendedName>
        <fullName evidence="3">Reverse transcriptase domain-containing protein</fullName>
    </recommendedName>
</protein>
<proteinExistence type="predicted"/>
<gene>
    <name evidence="1" type="ORF">LSAT_V11C600298750</name>
</gene>
<dbReference type="Proteomes" id="UP000235145">
    <property type="component" value="Unassembled WGS sequence"/>
</dbReference>
<accession>A0A9R1V6D1</accession>
<dbReference type="EMBL" id="NBSK02000006">
    <property type="protein sequence ID" value="KAJ0199046.1"/>
    <property type="molecule type" value="Genomic_DNA"/>
</dbReference>